<feature type="region of interest" description="Disordered" evidence="1">
    <location>
        <begin position="166"/>
        <end position="200"/>
    </location>
</feature>
<protein>
    <submittedName>
        <fullName evidence="2">Uncharacterized protein</fullName>
    </submittedName>
</protein>
<organism evidence="2 3">
    <name type="scientific">Serinibacter salmoneus</name>
    <dbReference type="NCBI Taxonomy" id="556530"/>
    <lineage>
        <taxon>Bacteria</taxon>
        <taxon>Bacillati</taxon>
        <taxon>Actinomycetota</taxon>
        <taxon>Actinomycetes</taxon>
        <taxon>Micrococcales</taxon>
        <taxon>Beutenbergiaceae</taxon>
        <taxon>Serinibacter</taxon>
    </lineage>
</organism>
<feature type="compositionally biased region" description="Basic and acidic residues" evidence="1">
    <location>
        <begin position="7"/>
        <end position="17"/>
    </location>
</feature>
<sequence length="200" mass="20868">MGWLDDVLGRRGDRDSARTPAPGAPREVPTSAEILQAVAAVQERVDREAPGVVSARVQHIGVTLEHMAPNLDRMGTASLEAHTVVATATSYLPEAVNAYLRLPRGFADRRAVTDGKTALMLLVDQLDLLAATVGKISDAVARQDANALIAHGMFLEEKFGGSSLAIAPDLPTPAQGQEQGHQAGDTGATGSADTAEEGRG</sequence>
<dbReference type="AlphaFoldDB" id="A0A2A9CYV7"/>
<evidence type="ECO:0000313" key="2">
    <source>
        <dbReference type="EMBL" id="PFG18800.1"/>
    </source>
</evidence>
<accession>A0A2A9CYV7</accession>
<dbReference type="Proteomes" id="UP000224915">
    <property type="component" value="Unassembled WGS sequence"/>
</dbReference>
<evidence type="ECO:0000313" key="3">
    <source>
        <dbReference type="Proteomes" id="UP000224915"/>
    </source>
</evidence>
<dbReference type="RefSeq" id="WP_211283044.1">
    <property type="nucleotide sequence ID" value="NZ_PDJD01000001.1"/>
</dbReference>
<keyword evidence="3" id="KW-1185">Reference proteome</keyword>
<proteinExistence type="predicted"/>
<comment type="caution">
    <text evidence="2">The sequence shown here is derived from an EMBL/GenBank/DDBJ whole genome shotgun (WGS) entry which is preliminary data.</text>
</comment>
<feature type="region of interest" description="Disordered" evidence="1">
    <location>
        <begin position="1"/>
        <end position="28"/>
    </location>
</feature>
<reference evidence="2 3" key="1">
    <citation type="submission" date="2017-10" db="EMBL/GenBank/DDBJ databases">
        <title>Sequencing the genomes of 1000 actinobacteria strains.</title>
        <authorList>
            <person name="Klenk H.-P."/>
        </authorList>
    </citation>
    <scope>NUCLEOTIDE SEQUENCE [LARGE SCALE GENOMIC DNA]</scope>
    <source>
        <strain evidence="2 3">DSM 21801</strain>
    </source>
</reference>
<name>A0A2A9CYV7_9MICO</name>
<evidence type="ECO:0000256" key="1">
    <source>
        <dbReference type="SAM" id="MobiDB-lite"/>
    </source>
</evidence>
<dbReference type="EMBL" id="PDJD01000001">
    <property type="protein sequence ID" value="PFG18800.1"/>
    <property type="molecule type" value="Genomic_DNA"/>
</dbReference>
<gene>
    <name evidence="2" type="ORF">ATL40_0344</name>
</gene>